<gene>
    <name evidence="2" type="ORF">FHR98_001718</name>
</gene>
<proteinExistence type="predicted"/>
<comment type="caution">
    <text evidence="2">The sequence shown here is derived from an EMBL/GenBank/DDBJ whole genome shotgun (WGS) entry which is preliminary data.</text>
</comment>
<reference evidence="2 3" key="1">
    <citation type="submission" date="2020-08" db="EMBL/GenBank/DDBJ databases">
        <title>Genomic Encyclopedia of Type Strains, Phase III (KMG-III): the genomes of soil and plant-associated and newly described type strains.</title>
        <authorList>
            <person name="Whitman W."/>
        </authorList>
    </citation>
    <scope>NUCLEOTIDE SEQUENCE [LARGE SCALE GENOMIC DNA]</scope>
    <source>
        <strain evidence="2 3">CECT 8803</strain>
    </source>
</reference>
<evidence type="ECO:0000313" key="3">
    <source>
        <dbReference type="Proteomes" id="UP000581135"/>
    </source>
</evidence>
<name>A0A839SRM2_9PROT</name>
<feature type="region of interest" description="Disordered" evidence="1">
    <location>
        <begin position="191"/>
        <end position="238"/>
    </location>
</feature>
<dbReference type="RefSeq" id="WP_183416262.1">
    <property type="nucleotide sequence ID" value="NZ_JACHXA010000004.1"/>
</dbReference>
<accession>A0A839SRM2</accession>
<keyword evidence="3" id="KW-1185">Reference proteome</keyword>
<dbReference type="InterPro" id="IPR010221">
    <property type="entry name" value="VCBS_dom"/>
</dbReference>
<feature type="region of interest" description="Disordered" evidence="1">
    <location>
        <begin position="499"/>
        <end position="527"/>
    </location>
</feature>
<feature type="compositionally biased region" description="Acidic residues" evidence="1">
    <location>
        <begin position="516"/>
        <end position="527"/>
    </location>
</feature>
<dbReference type="AlphaFoldDB" id="A0A839SRM2"/>
<feature type="compositionally biased region" description="Acidic residues" evidence="1">
    <location>
        <begin position="400"/>
        <end position="411"/>
    </location>
</feature>
<dbReference type="Proteomes" id="UP000581135">
    <property type="component" value="Unassembled WGS sequence"/>
</dbReference>
<protein>
    <submittedName>
        <fullName evidence="2">VCBS repeat-containing protein</fullName>
    </submittedName>
</protein>
<evidence type="ECO:0000256" key="1">
    <source>
        <dbReference type="SAM" id="MobiDB-lite"/>
    </source>
</evidence>
<dbReference type="NCBIfam" id="TIGR01965">
    <property type="entry name" value="VCBS_repeat"/>
    <property type="match status" value="3"/>
</dbReference>
<organism evidence="2 3">
    <name type="scientific">Limibacillus halophilus</name>
    <dbReference type="NCBI Taxonomy" id="1579333"/>
    <lineage>
        <taxon>Bacteria</taxon>
        <taxon>Pseudomonadati</taxon>
        <taxon>Pseudomonadota</taxon>
        <taxon>Alphaproteobacteria</taxon>
        <taxon>Rhodospirillales</taxon>
        <taxon>Rhodovibrionaceae</taxon>
        <taxon>Limibacillus</taxon>
    </lineage>
</organism>
<feature type="compositionally biased region" description="Polar residues" evidence="1">
    <location>
        <begin position="196"/>
        <end position="206"/>
    </location>
</feature>
<feature type="region of interest" description="Disordered" evidence="1">
    <location>
        <begin position="383"/>
        <end position="411"/>
    </location>
</feature>
<sequence>MSEKLTQIAQSETALILTPPAAGEVIRVELSDQPLQFNFNIDQATFSIEGNDLVITFANGGMIIVEDYVVDAPLGVGSIILADGTELVPAEVGARLETAQTIEQPAAGETISLLVEPNQAFVFNFDPASATIQIDGDNLILVFADGGQIVLENYFAPTPGSEFTPFTLLADGSPLSGDLIAALAIQPAAGPAAPTDLTTPQPSDNPQGGGGEFETPGTTLLAGENPLNLLGPEHEDQGVPPLPIDDQLPLPEEELPVNLPPDAIDNDYVADEDNPINGNIVTDETGDGVDSDPDGDTLTVIAVDGDGGNVGTQIALGNGLLTVNANGTYSFDPNGGYESLGVGESTSESFTYTISDGNGGTDTATVTIVINGVNDAPDAIDNDYSTDEDTPVGGNIVTDETGDGVDSDPENDTLTVIAVDGDGGNVGTQIALGNGLLTVNANGTYSFDPNGGYESLGVGESTSESFTYTISDGNGGTDTATVTIVINGVNDAPDAIDNDYSTDEDTPVGGNIVTDETGDGVDSDPDGDTLTVIAVDGDGGNVGTQIALGNGLLTVNANGTYSFDPNGGYESLGVGESTSESFTYTISDGNGGTDTATVTIVINGVNDGPSISATATAVVSEEGLPGGIPDTVGTDDTTDSITANGSFTVSDPDGDALTVVFNSAPADGFLTVDGVDINWSGVGTQTLTGTGGGTTITITIDNTGAYTVAIDGPVDHANGAIEDDLDFNVGVLVSDGNGGSATGTLTVTIEDDMPIPSADFLLADNAPGTYNGDMGLQFGADDGAVGGLTVTGLPTGFTASAVSENLDGSYSTTITGDNGSEFELTVFSDGTYSFEVVNILPPVETLLSLTNLPNSGPHAPAYENIVGDFGLIFEGDKDITNNGGAAFIADSDGANVSGQGVGVFNNNVNTNEALSIKFADPASLGDTTVIGDTTPIPVTIADISTIVVSQWSAGEDLIIKVLKDGVVLDEGTATAGSPLGGDVALDIVGLDPANYPDGIDQILIIGSSGSTNLKVVGLGIIESDAASDQTFQFDVVSTDRDGDSATSPLTITVDGNGDGIAQINGTSGEDHLVGGSLADLITGFAGADTFVGQGGDDEITLGVDASTNDNASDTVVIGVGDGVDTIYGFDVSDPAGTGDFLDVSELFTDPAGFVSFDGSADVNGDAINDYVVSVSADGGPAVQVAILDGASLFNSTGNAAADLADNVSANSLV</sequence>
<dbReference type="EMBL" id="JACHXA010000004">
    <property type="protein sequence ID" value="MBB3065431.1"/>
    <property type="molecule type" value="Genomic_DNA"/>
</dbReference>
<evidence type="ECO:0000313" key="2">
    <source>
        <dbReference type="EMBL" id="MBB3065431.1"/>
    </source>
</evidence>
<dbReference type="Pfam" id="PF17963">
    <property type="entry name" value="Big_9"/>
    <property type="match status" value="3"/>
</dbReference>